<dbReference type="SUPFAM" id="SSF81296">
    <property type="entry name" value="E set domains"/>
    <property type="match status" value="1"/>
</dbReference>
<evidence type="ECO:0000256" key="2">
    <source>
        <dbReference type="ARBA" id="ARBA00004240"/>
    </source>
</evidence>
<keyword evidence="3" id="KW-0812">Transmembrane</keyword>
<name>A0A183F9V4_HELPZ</name>
<dbReference type="AlphaFoldDB" id="A0A183F9V4"/>
<dbReference type="PANTHER" id="PTHR24075">
    <property type="entry name" value="SEC63 DOMAIN-CONTAINING"/>
    <property type="match status" value="1"/>
</dbReference>
<evidence type="ECO:0000256" key="5">
    <source>
        <dbReference type="ARBA" id="ARBA00022989"/>
    </source>
</evidence>
<keyword evidence="9" id="KW-1185">Reference proteome</keyword>
<dbReference type="InterPro" id="IPR035892">
    <property type="entry name" value="C2_domain_sf"/>
</dbReference>
<evidence type="ECO:0000313" key="10">
    <source>
        <dbReference type="WBParaSite" id="HPBE_0000294601-mRNA-1"/>
    </source>
</evidence>
<keyword evidence="4" id="KW-0256">Endoplasmic reticulum</keyword>
<feature type="domain" description="SEC63" evidence="8">
    <location>
        <begin position="1"/>
        <end position="282"/>
    </location>
</feature>
<evidence type="ECO:0000256" key="4">
    <source>
        <dbReference type="ARBA" id="ARBA00022824"/>
    </source>
</evidence>
<dbReference type="InterPro" id="IPR004179">
    <property type="entry name" value="Sec63-dom"/>
</dbReference>
<dbReference type="Gene3D" id="2.60.40.150">
    <property type="entry name" value="C2 domain"/>
    <property type="match status" value="1"/>
</dbReference>
<comment type="subcellular location">
    <subcellularLocation>
        <location evidence="2">Endoplasmic reticulum</location>
    </subcellularLocation>
    <subcellularLocation>
        <location evidence="1">Membrane</location>
        <topology evidence="1">Multi-pass membrane protein</topology>
    </subcellularLocation>
</comment>
<dbReference type="InterPro" id="IPR014756">
    <property type="entry name" value="Ig_E-set"/>
</dbReference>
<proteinExistence type="predicted"/>
<accession>A0A183F9V4</accession>
<protein>
    <submittedName>
        <fullName evidence="10">SEC63 domain-containing protein</fullName>
    </submittedName>
</protein>
<evidence type="ECO:0000256" key="7">
    <source>
        <dbReference type="ARBA" id="ARBA00023186"/>
    </source>
</evidence>
<dbReference type="Pfam" id="PF02889">
    <property type="entry name" value="Sec63"/>
    <property type="match status" value="1"/>
</dbReference>
<evidence type="ECO:0000313" key="9">
    <source>
        <dbReference type="Proteomes" id="UP000050761"/>
    </source>
</evidence>
<evidence type="ECO:0000256" key="6">
    <source>
        <dbReference type="ARBA" id="ARBA00023136"/>
    </source>
</evidence>
<sequence length="285" mass="32920">LQRKLRIRFATSVMDSSHTKAHLLFQAHFSRTDVPTDYRTDMKSVLDQCMRILQAMRDVCQLNGWLSAVLRITVLQQMCYSGRWHDDHPLLCLPRLKAYDAEKIGDRSTIPLLQRELNVEDASGSDVVEKRAKETLLERTTLEESEVKEVVRALCRWPILSISRVRLARGAVETRVGDDWLPLERNSHYRLQFHVDMLGPNRFNTEAFLTQWTKEKTASWLVVLGEKDSDRLISLNHVNAVQGDREVRISFATPDKRGRCHISVFVMSDCYLGIDQELQIRADLS</sequence>
<organism evidence="9 10">
    <name type="scientific">Heligmosomoides polygyrus</name>
    <name type="common">Parasitic roundworm</name>
    <dbReference type="NCBI Taxonomy" id="6339"/>
    <lineage>
        <taxon>Eukaryota</taxon>
        <taxon>Metazoa</taxon>
        <taxon>Ecdysozoa</taxon>
        <taxon>Nematoda</taxon>
        <taxon>Chromadorea</taxon>
        <taxon>Rhabditida</taxon>
        <taxon>Rhabditina</taxon>
        <taxon>Rhabditomorpha</taxon>
        <taxon>Strongyloidea</taxon>
        <taxon>Heligmosomidae</taxon>
        <taxon>Heligmosomoides</taxon>
    </lineage>
</organism>
<evidence type="ECO:0000256" key="3">
    <source>
        <dbReference type="ARBA" id="ARBA00022692"/>
    </source>
</evidence>
<evidence type="ECO:0000259" key="8">
    <source>
        <dbReference type="SMART" id="SM00973"/>
    </source>
</evidence>
<dbReference type="Proteomes" id="UP000050761">
    <property type="component" value="Unassembled WGS sequence"/>
</dbReference>
<reference evidence="10" key="1">
    <citation type="submission" date="2019-09" db="UniProtKB">
        <authorList>
            <consortium name="WormBaseParasite"/>
        </authorList>
    </citation>
    <scope>IDENTIFICATION</scope>
</reference>
<dbReference type="GO" id="GO:0016020">
    <property type="term" value="C:membrane"/>
    <property type="evidence" value="ECO:0007669"/>
    <property type="project" value="UniProtKB-SubCell"/>
</dbReference>
<dbReference type="GO" id="GO:0005634">
    <property type="term" value="C:nucleus"/>
    <property type="evidence" value="ECO:0007669"/>
    <property type="project" value="TreeGrafter"/>
</dbReference>
<keyword evidence="6" id="KW-0472">Membrane</keyword>
<dbReference type="PANTHER" id="PTHR24075:SF6">
    <property type="entry name" value="ACTIVATING SIGNAL COINTEGRATOR 1 COMPLEX SUBUNIT 3"/>
    <property type="match status" value="1"/>
</dbReference>
<keyword evidence="7" id="KW-0143">Chaperone</keyword>
<dbReference type="SUPFAM" id="SSF158702">
    <property type="entry name" value="Sec63 N-terminal domain-like"/>
    <property type="match status" value="1"/>
</dbReference>
<dbReference type="GO" id="GO:0005783">
    <property type="term" value="C:endoplasmic reticulum"/>
    <property type="evidence" value="ECO:0007669"/>
    <property type="project" value="UniProtKB-SubCell"/>
</dbReference>
<dbReference type="SMART" id="SM00973">
    <property type="entry name" value="Sec63"/>
    <property type="match status" value="1"/>
</dbReference>
<dbReference type="GO" id="GO:0003723">
    <property type="term" value="F:RNA binding"/>
    <property type="evidence" value="ECO:0007669"/>
    <property type="project" value="TreeGrafter"/>
</dbReference>
<evidence type="ECO:0000256" key="1">
    <source>
        <dbReference type="ARBA" id="ARBA00004141"/>
    </source>
</evidence>
<dbReference type="WBParaSite" id="HPBE_0000294601-mRNA-1">
    <property type="protein sequence ID" value="HPBE_0000294601-mRNA-1"/>
    <property type="gene ID" value="HPBE_0000294601"/>
</dbReference>
<keyword evidence="5" id="KW-1133">Transmembrane helix</keyword>
<dbReference type="GO" id="GO:0043138">
    <property type="term" value="F:3'-5' DNA helicase activity"/>
    <property type="evidence" value="ECO:0007669"/>
    <property type="project" value="TreeGrafter"/>
</dbReference>
<dbReference type="Gene3D" id="1.10.3380.10">
    <property type="entry name" value="Sec63 N-terminal domain-like domain"/>
    <property type="match status" value="1"/>
</dbReference>